<comment type="caution">
    <text evidence="5">The sequence shown here is derived from an EMBL/GenBank/DDBJ whole genome shotgun (WGS) entry which is preliminary data.</text>
</comment>
<keyword evidence="6" id="KW-1185">Reference proteome</keyword>
<protein>
    <recommendedName>
        <fullName evidence="7">GH16 domain-containing protein</fullName>
    </recommendedName>
</protein>
<feature type="signal peptide" evidence="2">
    <location>
        <begin position="1"/>
        <end position="18"/>
    </location>
</feature>
<dbReference type="HOGENOM" id="CLU_478861_0_0_10"/>
<evidence type="ECO:0008006" key="7">
    <source>
        <dbReference type="Google" id="ProtNLM"/>
    </source>
</evidence>
<feature type="chain" id="PRO_5003551483" description="GH16 domain-containing protein" evidence="2">
    <location>
        <begin position="19"/>
        <end position="569"/>
    </location>
</feature>
<evidence type="ECO:0000259" key="4">
    <source>
        <dbReference type="PROSITE" id="PS51762"/>
    </source>
</evidence>
<dbReference type="SUPFAM" id="SSF49785">
    <property type="entry name" value="Galactose-binding domain-like"/>
    <property type="match status" value="1"/>
</dbReference>
<dbReference type="AlphaFoldDB" id="H1HKL8"/>
<dbReference type="Gene3D" id="2.60.120.260">
    <property type="entry name" value="Galactose-binding domain-like"/>
    <property type="match status" value="1"/>
</dbReference>
<dbReference type="PANTHER" id="PTHR10963:SF55">
    <property type="entry name" value="GLYCOSIDE HYDROLASE FAMILY 16 PROTEIN"/>
    <property type="match status" value="1"/>
</dbReference>
<dbReference type="InterPro" id="IPR000757">
    <property type="entry name" value="Beta-glucanase-like"/>
</dbReference>
<dbReference type="PATRIC" id="fig|999422.3.peg.728"/>
<dbReference type="InterPro" id="IPR013783">
    <property type="entry name" value="Ig-like_fold"/>
</dbReference>
<evidence type="ECO:0000313" key="5">
    <source>
        <dbReference type="EMBL" id="EHO73119.1"/>
    </source>
</evidence>
<dbReference type="Pfam" id="PF00722">
    <property type="entry name" value="Glyco_hydro_16"/>
    <property type="match status" value="1"/>
</dbReference>
<dbReference type="PROSITE" id="PS51762">
    <property type="entry name" value="GH16_2"/>
    <property type="match status" value="1"/>
</dbReference>
<dbReference type="EMBL" id="AGEK01000016">
    <property type="protein sequence ID" value="EHO73119.1"/>
    <property type="molecule type" value="Genomic_DNA"/>
</dbReference>
<reference evidence="5 6" key="1">
    <citation type="submission" date="2011-12" db="EMBL/GenBank/DDBJ databases">
        <title>The Genome Sequence of Prevotella maculosa OT 289.</title>
        <authorList>
            <consortium name="The Broad Institute Genome Sequencing Platform"/>
            <person name="Earl A."/>
            <person name="Ward D."/>
            <person name="Feldgarden M."/>
            <person name="Gevers D."/>
            <person name="Izard J."/>
            <person name="Blanton J.M."/>
            <person name="Mathney J."/>
            <person name="Tanner A.C."/>
            <person name="Dewhirst F.E."/>
            <person name="Young S.K."/>
            <person name="Zeng Q."/>
            <person name="Gargeya S."/>
            <person name="Fitzgerald M."/>
            <person name="Haas B."/>
            <person name="Abouelleil A."/>
            <person name="Alvarado L."/>
            <person name="Arachchi H.M."/>
            <person name="Berlin A."/>
            <person name="Chapman S.B."/>
            <person name="Gearin G."/>
            <person name="Goldberg J."/>
            <person name="Griggs A."/>
            <person name="Gujja S."/>
            <person name="Hansen M."/>
            <person name="Heiman D."/>
            <person name="Howarth C."/>
            <person name="Larimer J."/>
            <person name="Lui A."/>
            <person name="MacDonald P.J.P."/>
            <person name="McCowen C."/>
            <person name="Montmayeur A."/>
            <person name="Murphy C."/>
            <person name="Neiman D."/>
            <person name="Pearson M."/>
            <person name="Priest M."/>
            <person name="Roberts A."/>
            <person name="Saif S."/>
            <person name="Shea T."/>
            <person name="Sisk P."/>
            <person name="Stolte C."/>
            <person name="Sykes S."/>
            <person name="Wortman J."/>
            <person name="Nusbaum C."/>
            <person name="Birren B."/>
        </authorList>
    </citation>
    <scope>NUCLEOTIDE SEQUENCE [LARGE SCALE GENOMIC DNA]</scope>
    <source>
        <strain evidence="5 6">OT 289</strain>
    </source>
</reference>
<evidence type="ECO:0000259" key="3">
    <source>
        <dbReference type="PROSITE" id="PS50022"/>
    </source>
</evidence>
<feature type="domain" description="GH16" evidence="4">
    <location>
        <begin position="289"/>
        <end position="569"/>
    </location>
</feature>
<feature type="domain" description="F5/8 type C" evidence="3">
    <location>
        <begin position="127"/>
        <end position="281"/>
    </location>
</feature>
<dbReference type="GO" id="GO:0005975">
    <property type="term" value="P:carbohydrate metabolic process"/>
    <property type="evidence" value="ECO:0007669"/>
    <property type="project" value="InterPro"/>
</dbReference>
<dbReference type="Pfam" id="PF00754">
    <property type="entry name" value="F5_F8_type_C"/>
    <property type="match status" value="1"/>
</dbReference>
<dbReference type="Gene3D" id="2.60.120.200">
    <property type="match status" value="1"/>
</dbReference>
<dbReference type="RefSeq" id="WP_008564459.1">
    <property type="nucleotide sequence ID" value="NZ_JH594501.1"/>
</dbReference>
<dbReference type="InterPro" id="IPR000421">
    <property type="entry name" value="FA58C"/>
</dbReference>
<dbReference type="InterPro" id="IPR050546">
    <property type="entry name" value="Glycosyl_Hydrlase_16"/>
</dbReference>
<organism evidence="5 6">
    <name type="scientific">Segatella maculosa OT 289</name>
    <dbReference type="NCBI Taxonomy" id="999422"/>
    <lineage>
        <taxon>Bacteria</taxon>
        <taxon>Pseudomonadati</taxon>
        <taxon>Bacteroidota</taxon>
        <taxon>Bacteroidia</taxon>
        <taxon>Bacteroidales</taxon>
        <taxon>Prevotellaceae</taxon>
        <taxon>Segatella</taxon>
    </lineage>
</organism>
<dbReference type="InterPro" id="IPR008979">
    <property type="entry name" value="Galactose-bd-like_sf"/>
</dbReference>
<dbReference type="PANTHER" id="PTHR10963">
    <property type="entry name" value="GLYCOSYL HYDROLASE-RELATED"/>
    <property type="match status" value="1"/>
</dbReference>
<dbReference type="Gene3D" id="2.60.40.10">
    <property type="entry name" value="Immunoglobulins"/>
    <property type="match status" value="1"/>
</dbReference>
<dbReference type="PROSITE" id="PS51257">
    <property type="entry name" value="PROKAR_LIPOPROTEIN"/>
    <property type="match status" value="1"/>
</dbReference>
<keyword evidence="2" id="KW-0732">Signal</keyword>
<dbReference type="SUPFAM" id="SSF49899">
    <property type="entry name" value="Concanavalin A-like lectins/glucanases"/>
    <property type="match status" value="1"/>
</dbReference>
<name>H1HKL8_9BACT</name>
<dbReference type="Proteomes" id="UP000003167">
    <property type="component" value="Unassembled WGS sequence"/>
</dbReference>
<evidence type="ECO:0000256" key="1">
    <source>
        <dbReference type="ARBA" id="ARBA00006865"/>
    </source>
</evidence>
<comment type="similarity">
    <text evidence="1">Belongs to the glycosyl hydrolase 16 family.</text>
</comment>
<sequence>MKRYMTFLFALPVMMLLASCTDNITNMERTGYLGEPKTLTASEIRSEALPGQIKLYWSAPVAATYEYMKVSYVNPADGRRLTQVVSRHTSELLISNTLQKYGDYTFTFQAYNADGTAASPVEVKARSGKAPASYAERSRTRVTLTASQLSTDNQEPSEGPIRNLIDGNTSTFFHTRWSSPQKPLPQYIQINFNEEHENFAIKYTTRDTGNADGFPTSADLLVSDDGTNWTTVTTLSGLPASRKTDYNSTFFRPGKKFKYLRFLVTSTSGNRNYFHMSEFSFYDVDVVVDDPEAETTEQSKKMLVWSDEFEGTGQPDPAKWKFEEGFQRNHEDQYYMKEGNAALDGSGHLVITARRQNVSNPNYQAGSSDWKKNRASAKYTSASMQSRFTYRYGTVEVRAKIPTVSGSWPAIWQVGNRFEWPLGGEIDLMESYPSNGKPALHANYCWGTKTRWQGRWKSKVIPLEHFQAKDAQWTDKYHVWKLDWTPESLKIYVDDELLNEVSTRDTYNEVCDFSDGSGQNPFANSIPGFGNLIWLNLALGGDNGGHIDESAFPINYYIDYVRVYQNKAE</sequence>
<evidence type="ECO:0000313" key="6">
    <source>
        <dbReference type="Proteomes" id="UP000003167"/>
    </source>
</evidence>
<dbReference type="CDD" id="cd08023">
    <property type="entry name" value="GH16_laminarinase_like"/>
    <property type="match status" value="1"/>
</dbReference>
<dbReference type="InterPro" id="IPR013320">
    <property type="entry name" value="ConA-like_dom_sf"/>
</dbReference>
<accession>H1HKL8</accession>
<evidence type="ECO:0000256" key="2">
    <source>
        <dbReference type="SAM" id="SignalP"/>
    </source>
</evidence>
<dbReference type="GO" id="GO:0004553">
    <property type="term" value="F:hydrolase activity, hydrolyzing O-glycosyl compounds"/>
    <property type="evidence" value="ECO:0007669"/>
    <property type="project" value="InterPro"/>
</dbReference>
<dbReference type="PROSITE" id="PS50022">
    <property type="entry name" value="FA58C_3"/>
    <property type="match status" value="1"/>
</dbReference>
<dbReference type="STRING" id="999422.HMPREF9944_00712"/>
<proteinExistence type="inferred from homology"/>
<gene>
    <name evidence="5" type="ORF">HMPREF9944_00712</name>
</gene>